<sequence length="58" mass="6599">MTGSWNVVSSKSSARGEDSQRPYRLLRYEGDIRRSVVLALTLSIMLIMHMDAPQKCKD</sequence>
<feature type="region of interest" description="Disordered" evidence="1">
    <location>
        <begin position="1"/>
        <end position="20"/>
    </location>
</feature>
<dbReference type="EMBL" id="GL945478">
    <property type="protein sequence ID" value="EGO00720.1"/>
    <property type="molecule type" value="Genomic_DNA"/>
</dbReference>
<protein>
    <submittedName>
        <fullName evidence="2">Uncharacterized protein</fullName>
    </submittedName>
</protein>
<organism evidence="3">
    <name type="scientific">Serpula lacrymans var. lacrymans (strain S7.3)</name>
    <name type="common">Dry rot fungus</name>
    <dbReference type="NCBI Taxonomy" id="936435"/>
    <lineage>
        <taxon>Eukaryota</taxon>
        <taxon>Fungi</taxon>
        <taxon>Dikarya</taxon>
        <taxon>Basidiomycota</taxon>
        <taxon>Agaricomycotina</taxon>
        <taxon>Agaricomycetes</taxon>
        <taxon>Agaricomycetidae</taxon>
        <taxon>Boletales</taxon>
        <taxon>Coniophorineae</taxon>
        <taxon>Serpulaceae</taxon>
        <taxon>Serpula</taxon>
    </lineage>
</organism>
<evidence type="ECO:0000313" key="2">
    <source>
        <dbReference type="EMBL" id="EGO00720.1"/>
    </source>
</evidence>
<dbReference type="Proteomes" id="UP000008063">
    <property type="component" value="Unassembled WGS sequence"/>
</dbReference>
<feature type="compositionally biased region" description="Polar residues" evidence="1">
    <location>
        <begin position="1"/>
        <end position="13"/>
    </location>
</feature>
<gene>
    <name evidence="2" type="ORF">SERLA73DRAFT_178626</name>
</gene>
<name>F8PSA7_SERL3</name>
<dbReference type="InParanoid" id="F8PSA7"/>
<evidence type="ECO:0000256" key="1">
    <source>
        <dbReference type="SAM" id="MobiDB-lite"/>
    </source>
</evidence>
<reference evidence="3" key="1">
    <citation type="journal article" date="2011" name="Science">
        <title>The plant cell wall-decomposing machinery underlies the functional diversity of forest fungi.</title>
        <authorList>
            <person name="Eastwood D.C."/>
            <person name="Floudas D."/>
            <person name="Binder M."/>
            <person name="Majcherczyk A."/>
            <person name="Schneider P."/>
            <person name="Aerts A."/>
            <person name="Asiegbu F.O."/>
            <person name="Baker S.E."/>
            <person name="Barry K."/>
            <person name="Bendiksby M."/>
            <person name="Blumentritt M."/>
            <person name="Coutinho P.M."/>
            <person name="Cullen D."/>
            <person name="de Vries R.P."/>
            <person name="Gathman A."/>
            <person name="Goodell B."/>
            <person name="Henrissat B."/>
            <person name="Ihrmark K."/>
            <person name="Kauserud H."/>
            <person name="Kohler A."/>
            <person name="LaButti K."/>
            <person name="Lapidus A."/>
            <person name="Lavin J.L."/>
            <person name="Lee Y.-H."/>
            <person name="Lindquist E."/>
            <person name="Lilly W."/>
            <person name="Lucas S."/>
            <person name="Morin E."/>
            <person name="Murat C."/>
            <person name="Oguiza J.A."/>
            <person name="Park J."/>
            <person name="Pisabarro A.G."/>
            <person name="Riley R."/>
            <person name="Rosling A."/>
            <person name="Salamov A."/>
            <person name="Schmidt O."/>
            <person name="Schmutz J."/>
            <person name="Skrede I."/>
            <person name="Stenlid J."/>
            <person name="Wiebenga A."/>
            <person name="Xie X."/>
            <person name="Kuees U."/>
            <person name="Hibbett D.S."/>
            <person name="Hoffmeister D."/>
            <person name="Hoegberg N."/>
            <person name="Martin F."/>
            <person name="Grigoriev I.V."/>
            <person name="Watkinson S.C."/>
        </authorList>
    </citation>
    <scope>NUCLEOTIDE SEQUENCE [LARGE SCALE GENOMIC DNA]</scope>
    <source>
        <strain evidence="3">strain S7.3</strain>
    </source>
</reference>
<dbReference type="AlphaFoldDB" id="F8PSA7"/>
<accession>F8PSA7</accession>
<dbReference type="HOGENOM" id="CLU_2980504_0_0_1"/>
<keyword evidence="3" id="KW-1185">Reference proteome</keyword>
<proteinExistence type="predicted"/>
<evidence type="ECO:0000313" key="3">
    <source>
        <dbReference type="Proteomes" id="UP000008063"/>
    </source>
</evidence>